<dbReference type="PROSITE" id="PS50088">
    <property type="entry name" value="ANK_REPEAT"/>
    <property type="match status" value="1"/>
</dbReference>
<sequence>MASAQEAAFKCALPGDAESPTQPLEGEGEPREQGHSDKRDECGRSALLTAAMLGQWAVVGELVRHGGRVNEQTVRGEGEPRGQGHSDKRDECGRSALLTAAMLGQWAVVGELVRHGGRVNEQTVRGYSALHLAACWGHAEAVRTLLELDADTQARTFRGQTPADLARRYSRTDCVDCLVLAEAKQDLVSYLAFVKDVVSERSLTKEDKNMCARVCAAKSDWMQSAKLPTVSDFAAQRKDMEDSVQPVLSKLSVSASEMPVKPAETCSEDARG</sequence>
<dbReference type="InterPro" id="IPR039323">
    <property type="entry name" value="ANKRD_45/46/60"/>
</dbReference>
<accession>A0A2U9BL70</accession>
<feature type="compositionally biased region" description="Basic and acidic residues" evidence="2">
    <location>
        <begin position="28"/>
        <end position="41"/>
    </location>
</feature>
<feature type="region of interest" description="Disordered" evidence="2">
    <location>
        <begin position="251"/>
        <end position="272"/>
    </location>
</feature>
<feature type="region of interest" description="Disordered" evidence="2">
    <location>
        <begin position="1"/>
        <end position="41"/>
    </location>
</feature>
<protein>
    <submittedName>
        <fullName evidence="3">Putative ankyrin repeat domain-containing protein 45</fullName>
    </submittedName>
</protein>
<dbReference type="EMBL" id="CP026249">
    <property type="protein sequence ID" value="AWP04743.1"/>
    <property type="molecule type" value="Genomic_DNA"/>
</dbReference>
<reference evidence="3 4" key="1">
    <citation type="submission" date="2017-12" db="EMBL/GenBank/DDBJ databases">
        <title>Integrating genomic resources of turbot (Scophthalmus maximus) in depth evaluation of genetic and physical mapping variation across individuals.</title>
        <authorList>
            <person name="Martinez P."/>
        </authorList>
    </citation>
    <scope>NUCLEOTIDE SEQUENCE [LARGE SCALE GENOMIC DNA]</scope>
</reference>
<dbReference type="Pfam" id="PF12796">
    <property type="entry name" value="Ank_2"/>
    <property type="match status" value="1"/>
</dbReference>
<evidence type="ECO:0000256" key="2">
    <source>
        <dbReference type="SAM" id="MobiDB-lite"/>
    </source>
</evidence>
<evidence type="ECO:0000313" key="4">
    <source>
        <dbReference type="Proteomes" id="UP000246464"/>
    </source>
</evidence>
<gene>
    <name evidence="3" type="ORF">SMAX5B_016339</name>
</gene>
<keyword evidence="1" id="KW-0040">ANK repeat</keyword>
<keyword evidence="4" id="KW-1185">Reference proteome</keyword>
<dbReference type="InterPro" id="IPR002110">
    <property type="entry name" value="Ankyrin_rpt"/>
</dbReference>
<dbReference type="Gene3D" id="1.20.1270.10">
    <property type="match status" value="1"/>
</dbReference>
<evidence type="ECO:0000256" key="1">
    <source>
        <dbReference type="PROSITE-ProRule" id="PRU00023"/>
    </source>
</evidence>
<dbReference type="Gene3D" id="1.25.40.20">
    <property type="entry name" value="Ankyrin repeat-containing domain"/>
    <property type="match status" value="1"/>
</dbReference>
<dbReference type="Proteomes" id="UP000246464">
    <property type="component" value="Chromosome 7"/>
</dbReference>
<dbReference type="InterPro" id="IPR029048">
    <property type="entry name" value="HSP70_C_sf"/>
</dbReference>
<dbReference type="InterPro" id="IPR036770">
    <property type="entry name" value="Ankyrin_rpt-contain_sf"/>
</dbReference>
<feature type="repeat" description="ANK" evidence="1">
    <location>
        <begin position="125"/>
        <end position="157"/>
    </location>
</feature>
<dbReference type="PROSITE" id="PS50297">
    <property type="entry name" value="ANK_REP_REGION"/>
    <property type="match status" value="1"/>
</dbReference>
<organism evidence="3 4">
    <name type="scientific">Scophthalmus maximus</name>
    <name type="common">Turbot</name>
    <name type="synonym">Psetta maxima</name>
    <dbReference type="NCBI Taxonomy" id="52904"/>
    <lineage>
        <taxon>Eukaryota</taxon>
        <taxon>Metazoa</taxon>
        <taxon>Chordata</taxon>
        <taxon>Craniata</taxon>
        <taxon>Vertebrata</taxon>
        <taxon>Euteleostomi</taxon>
        <taxon>Actinopterygii</taxon>
        <taxon>Neopterygii</taxon>
        <taxon>Teleostei</taxon>
        <taxon>Neoteleostei</taxon>
        <taxon>Acanthomorphata</taxon>
        <taxon>Carangaria</taxon>
        <taxon>Pleuronectiformes</taxon>
        <taxon>Pleuronectoidei</taxon>
        <taxon>Scophthalmidae</taxon>
        <taxon>Scophthalmus</taxon>
    </lineage>
</organism>
<name>A0A2U9BL70_SCOMX</name>
<dbReference type="PANTHER" id="PTHR22677:SF4">
    <property type="entry name" value="USHER SYNDROME TYPE-1G PROTEIN-LIKE PROTEIN"/>
    <property type="match status" value="1"/>
</dbReference>
<feature type="region of interest" description="Disordered" evidence="2">
    <location>
        <begin position="69"/>
        <end position="90"/>
    </location>
</feature>
<dbReference type="AlphaFoldDB" id="A0A2U9BL70"/>
<dbReference type="PANTHER" id="PTHR22677">
    <property type="entry name" value="ANKYRIN REPEAT DOMAIN-CONTAINING PROTEIN 60"/>
    <property type="match status" value="1"/>
</dbReference>
<dbReference type="SMART" id="SM00248">
    <property type="entry name" value="ANK"/>
    <property type="match status" value="4"/>
</dbReference>
<dbReference type="SUPFAM" id="SSF48403">
    <property type="entry name" value="Ankyrin repeat"/>
    <property type="match status" value="1"/>
</dbReference>
<feature type="compositionally biased region" description="Basic and acidic residues" evidence="2">
    <location>
        <begin position="74"/>
        <end position="90"/>
    </location>
</feature>
<proteinExistence type="predicted"/>
<evidence type="ECO:0000313" key="3">
    <source>
        <dbReference type="EMBL" id="AWP04743.1"/>
    </source>
</evidence>
<dbReference type="SUPFAM" id="SSF100934">
    <property type="entry name" value="Heat shock protein 70kD (HSP70), C-terminal subdomain"/>
    <property type="match status" value="1"/>
</dbReference>